<protein>
    <submittedName>
        <fullName evidence="1">DUF370 domain-containing protein</fullName>
    </submittedName>
</protein>
<gene>
    <name evidence="1" type="ORF">OEV98_07965</name>
</gene>
<accession>A0AAE3IU56</accession>
<dbReference type="RefSeq" id="WP_263072698.1">
    <property type="nucleotide sequence ID" value="NZ_JAOUSF010000002.1"/>
</dbReference>
<comment type="caution">
    <text evidence="1">The sequence shown here is derived from an EMBL/GenBank/DDBJ whole genome shotgun (WGS) entry which is preliminary data.</text>
</comment>
<proteinExistence type="predicted"/>
<dbReference type="AlphaFoldDB" id="A0AAE3IU56"/>
<dbReference type="NCBIfam" id="NF046065">
    <property type="entry name" value="MtxRegRemB"/>
    <property type="match status" value="1"/>
</dbReference>
<dbReference type="Pfam" id="PF04025">
    <property type="entry name" value="RemA-like"/>
    <property type="match status" value="1"/>
</dbReference>
<dbReference type="Proteomes" id="UP001209318">
    <property type="component" value="Unassembled WGS sequence"/>
</dbReference>
<dbReference type="EMBL" id="JAOUSF010000002">
    <property type="protein sequence ID" value="MCU9613491.1"/>
    <property type="molecule type" value="Genomic_DNA"/>
</dbReference>
<keyword evidence="2" id="KW-1185">Reference proteome</keyword>
<dbReference type="InterPro" id="IPR007169">
    <property type="entry name" value="RemA-like"/>
</dbReference>
<name>A0AAE3IU56_9BACI</name>
<organism evidence="1 2">
    <name type="scientific">Perspicuibacillus lycopersici</name>
    <dbReference type="NCBI Taxonomy" id="1325689"/>
    <lineage>
        <taxon>Bacteria</taxon>
        <taxon>Bacillati</taxon>
        <taxon>Bacillota</taxon>
        <taxon>Bacilli</taxon>
        <taxon>Bacillales</taxon>
        <taxon>Bacillaceae</taxon>
        <taxon>Perspicuibacillus</taxon>
    </lineage>
</organism>
<sequence length="75" mass="8671">MYISIGENLVIRSSDIIAIIDKSAWDYNMEINHFSSNNLDNALLKRNYKSVIITNDNTFLSPFSPNTLKKRIQSY</sequence>
<evidence type="ECO:0000313" key="2">
    <source>
        <dbReference type="Proteomes" id="UP001209318"/>
    </source>
</evidence>
<reference evidence="1" key="1">
    <citation type="submission" date="2022-10" db="EMBL/GenBank/DDBJ databases">
        <title>Description of Fervidibacillus gen. nov. in the family Fervidibacillaceae fam. nov. with two species, Fervidibacillus albus sp. nov., and Fervidibacillus halotolerans sp. nov., isolated from tidal flat sediments.</title>
        <authorList>
            <person name="Kwon K.K."/>
            <person name="Yang S.-H."/>
        </authorList>
    </citation>
    <scope>NUCLEOTIDE SEQUENCE</scope>
    <source>
        <strain evidence="1">JCM 19140</strain>
    </source>
</reference>
<evidence type="ECO:0000313" key="1">
    <source>
        <dbReference type="EMBL" id="MCU9613491.1"/>
    </source>
</evidence>